<evidence type="ECO:0000313" key="3">
    <source>
        <dbReference type="Proteomes" id="UP000276010"/>
    </source>
</evidence>
<dbReference type="PANTHER" id="PTHR34107:SF4">
    <property type="entry name" value="SLL1222 PROTEIN"/>
    <property type="match status" value="1"/>
</dbReference>
<protein>
    <submittedName>
        <fullName evidence="2">Uma2 family endonuclease</fullName>
    </submittedName>
</protein>
<dbReference type="CDD" id="cd06260">
    <property type="entry name" value="DUF820-like"/>
    <property type="match status" value="1"/>
</dbReference>
<dbReference type="AlphaFoldDB" id="A0A426FGM3"/>
<dbReference type="InterPro" id="IPR008538">
    <property type="entry name" value="Uma2"/>
</dbReference>
<sequence length="198" mass="22767">MSLLPVNEITSLSQLDLNGSYTYADYLMWKFKEKVELIKGKIMEMSPAPARFHQRISMKLTSEFLKVFDNHQCQLYAAPFDVRFPDENGNIKNVVQPDLCVICDLNKLDEKGCIGAPDLVVEILSPGNTKKEMKYKYELYQEQGVKEYWIVDSQNRNIYIFILENGKYIGIQPVAEDEIATSVVFPALSFSTEKLYDL</sequence>
<dbReference type="Proteomes" id="UP000276010">
    <property type="component" value="Unassembled WGS sequence"/>
</dbReference>
<dbReference type="SUPFAM" id="SSF52980">
    <property type="entry name" value="Restriction endonuclease-like"/>
    <property type="match status" value="1"/>
</dbReference>
<keyword evidence="2" id="KW-0255">Endonuclease</keyword>
<name>A0A426FGM3_BIBTR</name>
<dbReference type="InterPro" id="IPR012296">
    <property type="entry name" value="Nuclease_put_TT1808"/>
</dbReference>
<evidence type="ECO:0000259" key="1">
    <source>
        <dbReference type="Pfam" id="PF05685"/>
    </source>
</evidence>
<accession>A0A426FGM3</accession>
<gene>
    <name evidence="2" type="ORF">EIM44_08960</name>
</gene>
<keyword evidence="2" id="KW-0540">Nuclease</keyword>
<feature type="domain" description="Putative restriction endonuclease" evidence="1">
    <location>
        <begin position="28"/>
        <end position="191"/>
    </location>
</feature>
<dbReference type="EMBL" id="RRUC01000040">
    <property type="protein sequence ID" value="RRN01644.1"/>
    <property type="molecule type" value="Genomic_DNA"/>
</dbReference>
<organism evidence="2 3">
    <name type="scientific">Bibersteinia trehalosi</name>
    <name type="common">Pasteurella trehalosi</name>
    <dbReference type="NCBI Taxonomy" id="47735"/>
    <lineage>
        <taxon>Bacteria</taxon>
        <taxon>Pseudomonadati</taxon>
        <taxon>Pseudomonadota</taxon>
        <taxon>Gammaproteobacteria</taxon>
        <taxon>Pasteurellales</taxon>
        <taxon>Pasteurellaceae</taxon>
        <taxon>Bibersteinia</taxon>
    </lineage>
</organism>
<dbReference type="Gene3D" id="3.90.1570.10">
    <property type="entry name" value="tt1808, chain A"/>
    <property type="match status" value="1"/>
</dbReference>
<dbReference type="GO" id="GO:0004519">
    <property type="term" value="F:endonuclease activity"/>
    <property type="evidence" value="ECO:0007669"/>
    <property type="project" value="UniProtKB-KW"/>
</dbReference>
<dbReference type="RefSeq" id="WP_125135172.1">
    <property type="nucleotide sequence ID" value="NZ_RRUC01000040.1"/>
</dbReference>
<keyword evidence="2" id="KW-0378">Hydrolase</keyword>
<dbReference type="Pfam" id="PF05685">
    <property type="entry name" value="Uma2"/>
    <property type="match status" value="1"/>
</dbReference>
<reference evidence="2 3" key="1">
    <citation type="submission" date="2018-11" db="EMBL/GenBank/DDBJ databases">
        <title>Whole genome sequence of Bibersteinia trehalosi strain OADDL-BT1 an multidrug resistant pathogen isolate.</title>
        <authorList>
            <person name="Couger M."/>
            <person name="Ramachandran A."/>
        </authorList>
    </citation>
    <scope>NUCLEOTIDE SEQUENCE [LARGE SCALE GENOMIC DNA]</scope>
    <source>
        <strain evidence="2 3">OADDL-BT1</strain>
    </source>
</reference>
<dbReference type="PANTHER" id="PTHR34107">
    <property type="entry name" value="SLL0198 PROTEIN-RELATED"/>
    <property type="match status" value="1"/>
</dbReference>
<proteinExistence type="predicted"/>
<comment type="caution">
    <text evidence="2">The sequence shown here is derived from an EMBL/GenBank/DDBJ whole genome shotgun (WGS) entry which is preliminary data.</text>
</comment>
<dbReference type="InterPro" id="IPR011335">
    <property type="entry name" value="Restrct_endonuc-II-like"/>
</dbReference>
<evidence type="ECO:0000313" key="2">
    <source>
        <dbReference type="EMBL" id="RRN01644.1"/>
    </source>
</evidence>